<sequence length="964" mass="101354">MWQRWPVAQSTGLLVLLVAACCAGRGAAAVTAPPTYPTPVPNRPKYPPAALPFSRRYDWRLAGVRDGAPLLPWRSFKVGRALGAEPAGGAVVYFPPGTYVLNRTITVTRPNVVLRGAGEANTTIYIPSSLTGVLGPRFHAPGGAQPKSAWAFVGGFITLSRLSSAARRRPLGKVPRGRSVRQFGRTIPVMSSSPFKVGDRVRVFVNDESTVGVCDHEGFCRRRLLHTGTAAHKGPAALRYATAAGVLTAYPNDPGMTPPWVPAQSDLVALPQMLAAGLGDEKAYGEDFEEETGGPAGAPPPPSSPNATTLPGRNATQPFEGVLWPAAAPGTIAAWLYGDGLARSGKGNFAVDKDTVTFTAKWNHLKKRHHRHPGPSSAFPNQALLEGISAPAGGAGAALGAQPAPLPLPAQCLVIPARFDRSQPHLEDRGYNALFLQGVRNCWVRNVRILDADNGIFMHSVDHSTIQDVLVNVTRPRTWTNLAAGPHHVSGHHPVSLLHGHHNLLSRVAVGTTYSHDITVGRATTSNVISQAAGFNLNLDHHRGGPFGNLFTDIDLGCGWRPFASSGLLENGDNSGRDEVFYNLRTTRARCPVTPKFPAPPTRVGWSTLPSCDFGPLISFVGNFSGRERCPDKKWLVISTTYRPHSAMSTQVALAGLGAMGRGIAARLAAFLSSEQAPEGYARELLVWNRSGGAATDLAAATPGCRAVPAARDLGAARLAFCCLANDEATEAVVGELLAAAGPAGDAAPRVLVNCATILPATVARLAAKAAEQGVQLLNMPVFGRPDAAAAGSLVAVPAGPAVARELLAPLLPAFAGRGVWDLGEDPSASAALKLVGNFWIVSQIEVAAQCLALAGKNGIEDAAVLRMMETFLASPIPLGYAKRISAGDYSTETGFAVDLALKDVGHMRTLARDSACPLPLADTAFNHLLSAKAKHGGTLDWGAIHLAVRDAAGLPPNSKDKSE</sequence>
<dbReference type="InterPro" id="IPR006115">
    <property type="entry name" value="6PGDH_NADP-bd"/>
</dbReference>
<dbReference type="InterPro" id="IPR011050">
    <property type="entry name" value="Pectin_lyase_fold/virulence"/>
</dbReference>
<accession>A0A2P6VR82</accession>
<evidence type="ECO:0000313" key="6">
    <source>
        <dbReference type="EMBL" id="PSC76613.1"/>
    </source>
</evidence>
<evidence type="ECO:0000256" key="1">
    <source>
        <dbReference type="ARBA" id="ARBA00007598"/>
    </source>
</evidence>
<dbReference type="SUPFAM" id="SSF48179">
    <property type="entry name" value="6-phosphogluconate dehydrogenase C-terminal domain-like"/>
    <property type="match status" value="1"/>
</dbReference>
<dbReference type="Gene3D" id="1.10.1040.10">
    <property type="entry name" value="N-(1-d-carboxylethyl)-l-norvaline Dehydrogenase, domain 2"/>
    <property type="match status" value="1"/>
</dbReference>
<feature type="domain" description="6-phosphogluconate dehydrogenase NADP-binding" evidence="4">
    <location>
        <begin position="651"/>
        <end position="818"/>
    </location>
</feature>
<name>A0A2P6VR82_9CHLO</name>
<protein>
    <submittedName>
        <fullName evidence="6">3-hydroxyisobutyrate dehydrogenase family isoform A</fullName>
    </submittedName>
</protein>
<reference evidence="6 7" key="1">
    <citation type="journal article" date="2018" name="Plant J.">
        <title>Genome sequences of Chlorella sorokiniana UTEX 1602 and Micractinium conductrix SAG 241.80: implications to maltose excretion by a green alga.</title>
        <authorList>
            <person name="Arriola M.B."/>
            <person name="Velmurugan N."/>
            <person name="Zhang Y."/>
            <person name="Plunkett M.H."/>
            <person name="Hondzo H."/>
            <person name="Barney B.M."/>
        </authorList>
    </citation>
    <scope>NUCLEOTIDE SEQUENCE [LARGE SCALE GENOMIC DNA]</scope>
    <source>
        <strain evidence="6 7">SAG 241.80</strain>
    </source>
</reference>
<proteinExistence type="inferred from homology"/>
<dbReference type="InterPro" id="IPR012334">
    <property type="entry name" value="Pectin_lyas_fold"/>
</dbReference>
<dbReference type="GO" id="GO:0051287">
    <property type="term" value="F:NAD binding"/>
    <property type="evidence" value="ECO:0007669"/>
    <property type="project" value="InterPro"/>
</dbReference>
<dbReference type="OrthoDB" id="435038at2759"/>
<dbReference type="AlphaFoldDB" id="A0A2P6VR82"/>
<organism evidence="6 7">
    <name type="scientific">Micractinium conductrix</name>
    <dbReference type="NCBI Taxonomy" id="554055"/>
    <lineage>
        <taxon>Eukaryota</taxon>
        <taxon>Viridiplantae</taxon>
        <taxon>Chlorophyta</taxon>
        <taxon>core chlorophytes</taxon>
        <taxon>Trebouxiophyceae</taxon>
        <taxon>Chlorellales</taxon>
        <taxon>Chlorellaceae</taxon>
        <taxon>Chlorella clade</taxon>
        <taxon>Micractinium</taxon>
    </lineage>
</organism>
<evidence type="ECO:0000313" key="7">
    <source>
        <dbReference type="Proteomes" id="UP000239649"/>
    </source>
</evidence>
<dbReference type="InterPro" id="IPR013328">
    <property type="entry name" value="6PGD_dom2"/>
</dbReference>
<dbReference type="Gene3D" id="2.160.20.10">
    <property type="entry name" value="Single-stranded right-handed beta-helix, Pectin lyase-like"/>
    <property type="match status" value="1"/>
</dbReference>
<evidence type="ECO:0000259" key="4">
    <source>
        <dbReference type="Pfam" id="PF03446"/>
    </source>
</evidence>
<dbReference type="GO" id="GO:0050661">
    <property type="term" value="F:NADP binding"/>
    <property type="evidence" value="ECO:0007669"/>
    <property type="project" value="InterPro"/>
</dbReference>
<dbReference type="SUPFAM" id="SSF51735">
    <property type="entry name" value="NAD(P)-binding Rossmann-fold domains"/>
    <property type="match status" value="1"/>
</dbReference>
<feature type="chain" id="PRO_5015186215" evidence="3">
    <location>
        <begin position="29"/>
        <end position="964"/>
    </location>
</feature>
<dbReference type="PANTHER" id="PTHR43580:SF8">
    <property type="entry name" value="6-PHOSPHOGLUCONATE DEHYDROGENASE NADP-BINDING DOMAIN-CONTAINING PROTEIN-RELATED"/>
    <property type="match status" value="1"/>
</dbReference>
<evidence type="ECO:0000256" key="2">
    <source>
        <dbReference type="SAM" id="MobiDB-lite"/>
    </source>
</evidence>
<evidence type="ECO:0000259" key="5">
    <source>
        <dbReference type="Pfam" id="PF14833"/>
    </source>
</evidence>
<dbReference type="SUPFAM" id="SSF51126">
    <property type="entry name" value="Pectin lyase-like"/>
    <property type="match status" value="2"/>
</dbReference>
<dbReference type="InterPro" id="IPR036291">
    <property type="entry name" value="NAD(P)-bd_dom_sf"/>
</dbReference>
<dbReference type="Proteomes" id="UP000239649">
    <property type="component" value="Unassembled WGS sequence"/>
</dbReference>
<dbReference type="PROSITE" id="PS51257">
    <property type="entry name" value="PROKAR_LIPOPROTEIN"/>
    <property type="match status" value="1"/>
</dbReference>
<comment type="caution">
    <text evidence="6">The sequence shown here is derived from an EMBL/GenBank/DDBJ whole genome shotgun (WGS) entry which is preliminary data.</text>
</comment>
<dbReference type="InterPro" id="IPR051265">
    <property type="entry name" value="HIBADH-related_NP60_sf"/>
</dbReference>
<dbReference type="InterPro" id="IPR008927">
    <property type="entry name" value="6-PGluconate_DH-like_C_sf"/>
</dbReference>
<keyword evidence="3" id="KW-0732">Signal</keyword>
<dbReference type="EMBL" id="LHPF02000001">
    <property type="protein sequence ID" value="PSC76613.1"/>
    <property type="molecule type" value="Genomic_DNA"/>
</dbReference>
<comment type="similarity">
    <text evidence="1">Belongs to the HIBADH-related family. NP60 subfamily.</text>
</comment>
<dbReference type="InterPro" id="IPR029154">
    <property type="entry name" value="HIBADH-like_NADP-bd"/>
</dbReference>
<evidence type="ECO:0000256" key="3">
    <source>
        <dbReference type="SAM" id="SignalP"/>
    </source>
</evidence>
<dbReference type="Gene3D" id="3.40.50.720">
    <property type="entry name" value="NAD(P)-binding Rossmann-like Domain"/>
    <property type="match status" value="1"/>
</dbReference>
<gene>
    <name evidence="6" type="primary">g395</name>
    <name evidence="6" type="ORF">C2E20_0395</name>
</gene>
<feature type="signal peptide" evidence="3">
    <location>
        <begin position="1"/>
        <end position="28"/>
    </location>
</feature>
<dbReference type="PANTHER" id="PTHR43580">
    <property type="entry name" value="OXIDOREDUCTASE GLYR1-RELATED"/>
    <property type="match status" value="1"/>
</dbReference>
<dbReference type="Pfam" id="PF14833">
    <property type="entry name" value="NAD_binding_11"/>
    <property type="match status" value="1"/>
</dbReference>
<feature type="region of interest" description="Disordered" evidence="2">
    <location>
        <begin position="287"/>
        <end position="317"/>
    </location>
</feature>
<dbReference type="Pfam" id="PF03446">
    <property type="entry name" value="NAD_binding_2"/>
    <property type="match status" value="1"/>
</dbReference>
<feature type="domain" description="3-hydroxyisobutyrate dehydrogenase-like NAD-binding" evidence="5">
    <location>
        <begin position="830"/>
        <end position="943"/>
    </location>
</feature>
<keyword evidence="7" id="KW-1185">Reference proteome</keyword>